<organism evidence="2 3">
    <name type="scientific">Massilia norwichensis</name>
    <dbReference type="NCBI Taxonomy" id="1442366"/>
    <lineage>
        <taxon>Bacteria</taxon>
        <taxon>Pseudomonadati</taxon>
        <taxon>Pseudomonadota</taxon>
        <taxon>Betaproteobacteria</taxon>
        <taxon>Burkholderiales</taxon>
        <taxon>Oxalobacteraceae</taxon>
        <taxon>Telluria group</taxon>
        <taxon>Massilia</taxon>
    </lineage>
</organism>
<dbReference type="InterPro" id="IPR016195">
    <property type="entry name" value="Pol/histidinol_Pase-like"/>
</dbReference>
<dbReference type="NCBIfam" id="NF038032">
    <property type="entry name" value="CehA_McbA_metalo"/>
    <property type="match status" value="1"/>
</dbReference>
<protein>
    <submittedName>
        <fullName evidence="2">CehA/McbA family metallohydrolase</fullName>
    </submittedName>
</protein>
<sequence>MKTSSTLPPLVWPCCVAVAAASFFHFSVAAAAAVTALPAAPAQHEHQEFEATLSAPYHGEQRGLDARTFTLSFDYPGLRARRGVHWRLELVAPNGRLVARWQGRATLNGRPLDVPVRWQGKLGSRPPVPGVYKVRLRAASGSEEVEQSWDIAVGNPAAPALPAFAPLPGRRGVLQAAPAPGALPYTVYYGNLHSQTSHSDGGAALDACKGAQDPQTAPFGPDAAFPYAREHGLDMLMVSEHNHMFDGSDGTNAGADPDAAKALYRSGLETARAFSEQHRDFLALYGMEWGVISNGGHLNIFNSDELLGWEKNGKGELLADTLSPRNDYGALYTLMRKQGWIGQFNHPSAKDQFKVNGVPLAYTADGDEAMALCEVMNTSAFSTNDREGETRRSNFEAACNKLLEAGYHVAFSSNQDNHCANWGASYTNRTAVLIPNGEPLNRDSFVAALKARRVFATMDKDAQIVLSANGHLMGERFENRGPLQLSVQFANGAGRQAATVAIMEGVPGRNGTVTQLTDAATATIVPKPGPHFYYAKLTQDDGRVLWSAPVWVEQAADES</sequence>
<feature type="signal peptide" evidence="1">
    <location>
        <begin position="1"/>
        <end position="31"/>
    </location>
</feature>
<keyword evidence="3" id="KW-1185">Reference proteome</keyword>
<accession>A0ABT2AA75</accession>
<comment type="caution">
    <text evidence="2">The sequence shown here is derived from an EMBL/GenBank/DDBJ whole genome shotgun (WGS) entry which is preliminary data.</text>
</comment>
<name>A0ABT2AA75_9BURK</name>
<dbReference type="EMBL" id="JANUGX010000023">
    <property type="protein sequence ID" value="MCS0591114.1"/>
    <property type="molecule type" value="Genomic_DNA"/>
</dbReference>
<gene>
    <name evidence="2" type="ORF">NX782_18155</name>
</gene>
<evidence type="ECO:0000313" key="2">
    <source>
        <dbReference type="EMBL" id="MCS0591114.1"/>
    </source>
</evidence>
<proteinExistence type="predicted"/>
<evidence type="ECO:0000256" key="1">
    <source>
        <dbReference type="SAM" id="SignalP"/>
    </source>
</evidence>
<dbReference type="Gene3D" id="3.20.20.140">
    <property type="entry name" value="Metal-dependent hydrolases"/>
    <property type="match status" value="1"/>
</dbReference>
<reference evidence="2 3" key="1">
    <citation type="submission" date="2022-08" db="EMBL/GenBank/DDBJ databases">
        <title>Reclassification of Massilia species as members of the genera Telluria, Duganella, Pseudoduganella, Mokoshia gen. nov. and Zemynaea gen. nov. using orthogonal and non-orthogonal genome-based approaches.</title>
        <authorList>
            <person name="Bowman J.P."/>
        </authorList>
    </citation>
    <scope>NUCLEOTIDE SEQUENCE [LARGE SCALE GENOMIC DNA]</scope>
    <source>
        <strain evidence="2 3">LMG 28164</strain>
    </source>
</reference>
<feature type="chain" id="PRO_5047293622" evidence="1">
    <location>
        <begin position="32"/>
        <end position="559"/>
    </location>
</feature>
<dbReference type="Proteomes" id="UP001205560">
    <property type="component" value="Unassembled WGS sequence"/>
</dbReference>
<evidence type="ECO:0000313" key="3">
    <source>
        <dbReference type="Proteomes" id="UP001205560"/>
    </source>
</evidence>
<dbReference type="RefSeq" id="WP_258846888.1">
    <property type="nucleotide sequence ID" value="NZ_JANUGX010000023.1"/>
</dbReference>
<dbReference type="SUPFAM" id="SSF89550">
    <property type="entry name" value="PHP domain-like"/>
    <property type="match status" value="1"/>
</dbReference>
<keyword evidence="1" id="KW-0732">Signal</keyword>